<evidence type="ECO:0000256" key="1">
    <source>
        <dbReference type="ARBA" id="ARBA00004651"/>
    </source>
</evidence>
<organism evidence="6 7">
    <name type="scientific">Aerophobetes bacterium</name>
    <dbReference type="NCBI Taxonomy" id="2030807"/>
    <lineage>
        <taxon>Bacteria</taxon>
        <taxon>Candidatus Aerophobota</taxon>
    </lineage>
</organism>
<keyword evidence="5" id="KW-0472">Membrane</keyword>
<evidence type="ECO:0000313" key="7">
    <source>
        <dbReference type="Proteomes" id="UP000279422"/>
    </source>
</evidence>
<evidence type="ECO:0000256" key="5">
    <source>
        <dbReference type="ARBA" id="ARBA00023136"/>
    </source>
</evidence>
<evidence type="ECO:0000256" key="4">
    <source>
        <dbReference type="ARBA" id="ARBA00022989"/>
    </source>
</evidence>
<comment type="subcellular location">
    <subcellularLocation>
        <location evidence="1">Cell membrane</location>
        <topology evidence="1">Multi-pass membrane protein</topology>
    </subcellularLocation>
</comment>
<dbReference type="Proteomes" id="UP000279422">
    <property type="component" value="Unassembled WGS sequence"/>
</dbReference>
<comment type="caution">
    <text evidence="6">The sequence shown here is derived from an EMBL/GenBank/DDBJ whole genome shotgun (WGS) entry which is preliminary data.</text>
</comment>
<dbReference type="EMBL" id="QMPZ01000183">
    <property type="protein sequence ID" value="RLE07249.1"/>
    <property type="molecule type" value="Genomic_DNA"/>
</dbReference>
<dbReference type="InterPro" id="IPR001851">
    <property type="entry name" value="ABC_transp_permease"/>
</dbReference>
<dbReference type="GO" id="GO:0022857">
    <property type="term" value="F:transmembrane transporter activity"/>
    <property type="evidence" value="ECO:0007669"/>
    <property type="project" value="InterPro"/>
</dbReference>
<protein>
    <submittedName>
        <fullName evidence="6">Uncharacterized protein</fullName>
    </submittedName>
</protein>
<keyword evidence="3" id="KW-0812">Transmembrane</keyword>
<evidence type="ECO:0000256" key="2">
    <source>
        <dbReference type="ARBA" id="ARBA00022475"/>
    </source>
</evidence>
<reference evidence="6 7" key="1">
    <citation type="submission" date="2018-06" db="EMBL/GenBank/DDBJ databases">
        <title>Extensive metabolic versatility and redundancy in microbially diverse, dynamic hydrothermal sediments.</title>
        <authorList>
            <person name="Dombrowski N."/>
            <person name="Teske A."/>
            <person name="Baker B.J."/>
        </authorList>
    </citation>
    <scope>NUCLEOTIDE SEQUENCE [LARGE SCALE GENOMIC DNA]</scope>
    <source>
        <strain evidence="6">B47_G16</strain>
    </source>
</reference>
<name>A0A497E210_UNCAE</name>
<accession>A0A497E210</accession>
<dbReference type="Pfam" id="PF02653">
    <property type="entry name" value="BPD_transp_2"/>
    <property type="match status" value="1"/>
</dbReference>
<evidence type="ECO:0000313" key="6">
    <source>
        <dbReference type="EMBL" id="RLE07249.1"/>
    </source>
</evidence>
<gene>
    <name evidence="6" type="ORF">DRJ00_08485</name>
</gene>
<dbReference type="AlphaFoldDB" id="A0A497E210"/>
<keyword evidence="2" id="KW-1003">Cell membrane</keyword>
<sequence length="44" mass="5101">MFFLEEFTRFGRYVRAIEDNEKVAESLGVPIGRCKTLSFMLSVL</sequence>
<dbReference type="GO" id="GO:0005886">
    <property type="term" value="C:plasma membrane"/>
    <property type="evidence" value="ECO:0007669"/>
    <property type="project" value="UniProtKB-SubCell"/>
</dbReference>
<evidence type="ECO:0000256" key="3">
    <source>
        <dbReference type="ARBA" id="ARBA00022692"/>
    </source>
</evidence>
<keyword evidence="4" id="KW-1133">Transmembrane helix</keyword>
<proteinExistence type="predicted"/>